<dbReference type="InterPro" id="IPR047121">
    <property type="entry name" value="YjiB-like"/>
</dbReference>
<sequence>MRREVLWLEEAGPVPNNLLLPVIVVSDAFEAGSPEAAEQMFARHGWPPAWRNGIYPYPHFHTKAHEALAIARGEVTVLIGGDGGARRHLSAGDAVVLPAGVAHQRLHASEDLLVVGAYPPGQSPDEMRPDHGKVDVKAVREEIARVPDPPCNPVNGEVYPRREGAG</sequence>
<reference evidence="3 4" key="1">
    <citation type="journal article" date="2013" name="Int. J. Syst. Evol. Microbiol.">
        <title>Roseomonas aerophila sp. nov., isolated from air.</title>
        <authorList>
            <person name="Kim S.J."/>
            <person name="Weon H.Y."/>
            <person name="Ahn J.H."/>
            <person name="Hong S.B."/>
            <person name="Seok S.J."/>
            <person name="Whang K.S."/>
            <person name="Kwon S.W."/>
        </authorList>
    </citation>
    <scope>NUCLEOTIDE SEQUENCE [LARGE SCALE GENOMIC DNA]</scope>
    <source>
        <strain evidence="3 4">NBRC 108923</strain>
    </source>
</reference>
<evidence type="ECO:0000259" key="2">
    <source>
        <dbReference type="Pfam" id="PF07883"/>
    </source>
</evidence>
<dbReference type="InterPro" id="IPR013096">
    <property type="entry name" value="Cupin_2"/>
</dbReference>
<name>A0ABR7RMM0_9PROT</name>
<dbReference type="EMBL" id="JACTVA010000019">
    <property type="protein sequence ID" value="MBC9207549.1"/>
    <property type="molecule type" value="Genomic_DNA"/>
</dbReference>
<protein>
    <submittedName>
        <fullName evidence="3">Cupin domain-containing protein</fullName>
    </submittedName>
</protein>
<comment type="caution">
    <text evidence="3">The sequence shown here is derived from an EMBL/GenBank/DDBJ whole genome shotgun (WGS) entry which is preliminary data.</text>
</comment>
<dbReference type="PIRSF" id="PIRSF019307">
    <property type="entry name" value="UCP019307"/>
    <property type="match status" value="1"/>
</dbReference>
<dbReference type="Gene3D" id="2.60.120.10">
    <property type="entry name" value="Jelly Rolls"/>
    <property type="match status" value="1"/>
</dbReference>
<evidence type="ECO:0000313" key="3">
    <source>
        <dbReference type="EMBL" id="MBC9207549.1"/>
    </source>
</evidence>
<organism evidence="3 4">
    <name type="scientific">Teichococcus aerophilus</name>
    <dbReference type="NCBI Taxonomy" id="1224513"/>
    <lineage>
        <taxon>Bacteria</taxon>
        <taxon>Pseudomonadati</taxon>
        <taxon>Pseudomonadota</taxon>
        <taxon>Alphaproteobacteria</taxon>
        <taxon>Acetobacterales</taxon>
        <taxon>Roseomonadaceae</taxon>
        <taxon>Roseomonas</taxon>
    </lineage>
</organism>
<dbReference type="PANTHER" id="PTHR36448:SF2">
    <property type="entry name" value="CUPIN TYPE-1 DOMAIN-CONTAINING PROTEIN"/>
    <property type="match status" value="1"/>
</dbReference>
<dbReference type="PANTHER" id="PTHR36448">
    <property type="entry name" value="BLR7373 PROTEIN"/>
    <property type="match status" value="1"/>
</dbReference>
<proteinExistence type="predicted"/>
<dbReference type="RefSeq" id="WP_187784719.1">
    <property type="nucleotide sequence ID" value="NZ_JACTVA010000019.1"/>
</dbReference>
<feature type="domain" description="Cupin type-2" evidence="2">
    <location>
        <begin position="57"/>
        <end position="105"/>
    </location>
</feature>
<evidence type="ECO:0000313" key="4">
    <source>
        <dbReference type="Proteomes" id="UP000626026"/>
    </source>
</evidence>
<dbReference type="CDD" id="cd02219">
    <property type="entry name" value="cupin_YjlB-like"/>
    <property type="match status" value="1"/>
</dbReference>
<dbReference type="InterPro" id="IPR014500">
    <property type="entry name" value="UCP019307_cupin"/>
</dbReference>
<dbReference type="Pfam" id="PF07883">
    <property type="entry name" value="Cupin_2"/>
    <property type="match status" value="1"/>
</dbReference>
<accession>A0ABR7RMM0</accession>
<dbReference type="InterPro" id="IPR014710">
    <property type="entry name" value="RmlC-like_jellyroll"/>
</dbReference>
<dbReference type="Proteomes" id="UP000626026">
    <property type="component" value="Unassembled WGS sequence"/>
</dbReference>
<feature type="region of interest" description="Disordered" evidence="1">
    <location>
        <begin position="146"/>
        <end position="166"/>
    </location>
</feature>
<dbReference type="InterPro" id="IPR011051">
    <property type="entry name" value="RmlC_Cupin_sf"/>
</dbReference>
<keyword evidence="4" id="KW-1185">Reference proteome</keyword>
<dbReference type="SUPFAM" id="SSF51182">
    <property type="entry name" value="RmlC-like cupins"/>
    <property type="match status" value="1"/>
</dbReference>
<gene>
    <name evidence="3" type="ORF">IBL26_11955</name>
</gene>
<evidence type="ECO:0000256" key="1">
    <source>
        <dbReference type="SAM" id="MobiDB-lite"/>
    </source>
</evidence>